<dbReference type="PANTHER" id="PTHR33137:SF4">
    <property type="entry name" value="MEDIATOR OF RNA POLYMERASE II TRANSCRIPTION SUBUNIT 15A-RELATED"/>
    <property type="match status" value="1"/>
</dbReference>
<dbReference type="GeneID" id="111458234"/>
<dbReference type="PANTHER" id="PTHR33137">
    <property type="entry name" value="MEDIATOR OF RNA POLYMERASE II TRANSCRIPTION SUBUNIT 15A-RELATED"/>
    <property type="match status" value="1"/>
</dbReference>
<dbReference type="InterPro" id="IPR048386">
    <property type="entry name" value="Med15_C"/>
</dbReference>
<reference evidence="3 4" key="1">
    <citation type="submission" date="2025-04" db="UniProtKB">
        <authorList>
            <consortium name="RefSeq"/>
        </authorList>
    </citation>
    <scope>IDENTIFICATION</scope>
    <source>
        <tissue evidence="3 4">Young leaves</tissue>
    </source>
</reference>
<name>A0A6J1GWK1_CUCMO</name>
<dbReference type="RefSeq" id="XP_022956518.1">
    <property type="nucleotide sequence ID" value="XM_023100750.1"/>
</dbReference>
<keyword evidence="2" id="KW-1185">Reference proteome</keyword>
<dbReference type="Pfam" id="PF21539">
    <property type="entry name" value="Med15_C"/>
    <property type="match status" value="1"/>
</dbReference>
<feature type="domain" description="ARC105/Med15 mediator subunit C-terminal" evidence="1">
    <location>
        <begin position="322"/>
        <end position="387"/>
    </location>
</feature>
<dbReference type="GO" id="GO:0031490">
    <property type="term" value="F:chromatin DNA binding"/>
    <property type="evidence" value="ECO:0007669"/>
    <property type="project" value="InterPro"/>
</dbReference>
<protein>
    <submittedName>
        <fullName evidence="3 4">Mediator of RNA polymerase II transcription subunit 15a-like</fullName>
    </submittedName>
</protein>
<accession>A0A6J1GWK1</accession>
<sequence>MLSNNQSVRPLPSLFACSLSISVYNAHEDEATRHHFRSQSVWLWRLFFSICPKGERIFEIYLGDFWKLAYWKWRIMLPGLLENGSVDFEKALENFLYPPIVNDAAQAEKAFIVSTPGMSPSSLLEEVTDSDRDNDKCCVTPLQRLIKMVNVMSPKALSASVSDIDSIVCMTDRVSSSAPLNKSKGAVGMDLAGTVASRLRRKCSRFGGTIGSRRTRHYRCLMDCEGFDLSSLFTQRSRIIETPKHSNWHGFSLPVKQSLLEEIRRINEQLIYTEVSICDKDMVTTDPGATIGRSEGILVECSFGAVCTLSHLISHQTSAIQLAMHPLKLLVPIGYPHISPIFKMEACPTGCEDLSLQAREKFNMSVRSLAHPFSISEVARTWDMCARDVISEYARQNGGGSFSSKYGSWEDCLHTAWS</sequence>
<dbReference type="RefSeq" id="XP_022956517.1">
    <property type="nucleotide sequence ID" value="XM_023100749.1"/>
</dbReference>
<dbReference type="InterPro" id="IPR044661">
    <property type="entry name" value="MED15a/b/c-like"/>
</dbReference>
<gene>
    <name evidence="3 4" type="primary">LOC111458234</name>
</gene>
<dbReference type="AlphaFoldDB" id="A0A6J1GWK1"/>
<proteinExistence type="predicted"/>
<dbReference type="GO" id="GO:0003713">
    <property type="term" value="F:transcription coactivator activity"/>
    <property type="evidence" value="ECO:0007669"/>
    <property type="project" value="InterPro"/>
</dbReference>
<evidence type="ECO:0000313" key="4">
    <source>
        <dbReference type="RefSeq" id="XP_022956518.1"/>
    </source>
</evidence>
<evidence type="ECO:0000313" key="2">
    <source>
        <dbReference type="Proteomes" id="UP000504609"/>
    </source>
</evidence>
<evidence type="ECO:0000259" key="1">
    <source>
        <dbReference type="Pfam" id="PF21539"/>
    </source>
</evidence>
<evidence type="ECO:0000313" key="3">
    <source>
        <dbReference type="RefSeq" id="XP_022956517.1"/>
    </source>
</evidence>
<dbReference type="Proteomes" id="UP000504609">
    <property type="component" value="Unplaced"/>
</dbReference>
<organism evidence="2 3">
    <name type="scientific">Cucurbita moschata</name>
    <name type="common">Winter crookneck squash</name>
    <name type="synonym">Cucurbita pepo var. moschata</name>
    <dbReference type="NCBI Taxonomy" id="3662"/>
    <lineage>
        <taxon>Eukaryota</taxon>
        <taxon>Viridiplantae</taxon>
        <taxon>Streptophyta</taxon>
        <taxon>Embryophyta</taxon>
        <taxon>Tracheophyta</taxon>
        <taxon>Spermatophyta</taxon>
        <taxon>Magnoliopsida</taxon>
        <taxon>eudicotyledons</taxon>
        <taxon>Gunneridae</taxon>
        <taxon>Pentapetalae</taxon>
        <taxon>rosids</taxon>
        <taxon>fabids</taxon>
        <taxon>Cucurbitales</taxon>
        <taxon>Cucurbitaceae</taxon>
        <taxon>Cucurbiteae</taxon>
        <taxon>Cucurbita</taxon>
    </lineage>
</organism>
<dbReference type="KEGG" id="cmos:111458234"/>